<dbReference type="SUPFAM" id="SSF160240">
    <property type="entry name" value="Cation efflux protein cytoplasmic domain-like"/>
    <property type="match status" value="1"/>
</dbReference>
<feature type="domain" description="Cation efflux protein transmembrane" evidence="8">
    <location>
        <begin position="54"/>
        <end position="239"/>
    </location>
</feature>
<dbReference type="InterPro" id="IPR050291">
    <property type="entry name" value="CDF_Transporter"/>
</dbReference>
<dbReference type="Gene3D" id="3.30.70.1350">
    <property type="entry name" value="Cation efflux protein, cytoplasmic domain"/>
    <property type="match status" value="1"/>
</dbReference>
<dbReference type="PANTHER" id="PTHR43840:SF15">
    <property type="entry name" value="MITOCHONDRIAL METAL TRANSPORTER 1-RELATED"/>
    <property type="match status" value="1"/>
</dbReference>
<evidence type="ECO:0000256" key="2">
    <source>
        <dbReference type="ARBA" id="ARBA00008114"/>
    </source>
</evidence>
<dbReference type="GO" id="GO:0008324">
    <property type="term" value="F:monoatomic cation transmembrane transporter activity"/>
    <property type="evidence" value="ECO:0007669"/>
    <property type="project" value="InterPro"/>
</dbReference>
<dbReference type="Gene3D" id="1.20.1510.10">
    <property type="entry name" value="Cation efflux protein transmembrane domain"/>
    <property type="match status" value="1"/>
</dbReference>
<comment type="subcellular location">
    <subcellularLocation>
        <location evidence="1">Membrane</location>
        <topology evidence="1">Multi-pass membrane protein</topology>
    </subcellularLocation>
</comment>
<name>A0A502C4G8_9SPHN</name>
<keyword evidence="4 7" id="KW-0812">Transmembrane</keyword>
<comment type="similarity">
    <text evidence="2">Belongs to the cation diffusion facilitator (CDF) transporter (TC 2.A.4) family.</text>
</comment>
<dbReference type="InterPro" id="IPR036837">
    <property type="entry name" value="Cation_efflux_CTD_sf"/>
</dbReference>
<feature type="transmembrane region" description="Helical" evidence="7">
    <location>
        <begin position="220"/>
        <end position="237"/>
    </location>
</feature>
<keyword evidence="3" id="KW-0813">Transport</keyword>
<dbReference type="InterPro" id="IPR027470">
    <property type="entry name" value="Cation_efflux_CTD"/>
</dbReference>
<dbReference type="Pfam" id="PF01545">
    <property type="entry name" value="Cation_efflux"/>
    <property type="match status" value="1"/>
</dbReference>
<evidence type="ECO:0000259" key="8">
    <source>
        <dbReference type="Pfam" id="PF01545"/>
    </source>
</evidence>
<gene>
    <name evidence="10" type="ORF">EAH84_14060</name>
</gene>
<protein>
    <submittedName>
        <fullName evidence="10">Cation transporter</fullName>
    </submittedName>
</protein>
<feature type="transmembrane region" description="Helical" evidence="7">
    <location>
        <begin position="54"/>
        <end position="76"/>
    </location>
</feature>
<dbReference type="EMBL" id="RCZK01000016">
    <property type="protein sequence ID" value="TPG08435.1"/>
    <property type="molecule type" value="Genomic_DNA"/>
</dbReference>
<evidence type="ECO:0000313" key="11">
    <source>
        <dbReference type="Proteomes" id="UP000318413"/>
    </source>
</evidence>
<dbReference type="OrthoDB" id="271709at2"/>
<dbReference type="NCBIfam" id="TIGR01297">
    <property type="entry name" value="CDF"/>
    <property type="match status" value="1"/>
</dbReference>
<proteinExistence type="inferred from homology"/>
<evidence type="ECO:0000256" key="7">
    <source>
        <dbReference type="SAM" id="Phobius"/>
    </source>
</evidence>
<dbReference type="SUPFAM" id="SSF161111">
    <property type="entry name" value="Cation efflux protein transmembrane domain-like"/>
    <property type="match status" value="1"/>
</dbReference>
<dbReference type="PANTHER" id="PTHR43840">
    <property type="entry name" value="MITOCHONDRIAL METAL TRANSPORTER 1-RELATED"/>
    <property type="match status" value="1"/>
</dbReference>
<organism evidence="10 11">
    <name type="scientific">Sphingomonas oligophenolica</name>
    <dbReference type="NCBI Taxonomy" id="301154"/>
    <lineage>
        <taxon>Bacteria</taxon>
        <taxon>Pseudomonadati</taxon>
        <taxon>Pseudomonadota</taxon>
        <taxon>Alphaproteobacteria</taxon>
        <taxon>Sphingomonadales</taxon>
        <taxon>Sphingomonadaceae</taxon>
        <taxon>Sphingomonas</taxon>
    </lineage>
</organism>
<dbReference type="Pfam" id="PF16916">
    <property type="entry name" value="ZT_dimer"/>
    <property type="match status" value="1"/>
</dbReference>
<feature type="transmembrane region" description="Helical" evidence="7">
    <location>
        <begin position="82"/>
        <end position="102"/>
    </location>
</feature>
<evidence type="ECO:0000256" key="6">
    <source>
        <dbReference type="ARBA" id="ARBA00023136"/>
    </source>
</evidence>
<dbReference type="FunFam" id="1.20.1510.10:FF:000006">
    <property type="entry name" value="Divalent cation efflux transporter"/>
    <property type="match status" value="1"/>
</dbReference>
<keyword evidence="11" id="KW-1185">Reference proteome</keyword>
<feature type="domain" description="Cation efflux protein cytoplasmic" evidence="9">
    <location>
        <begin position="253"/>
        <end position="315"/>
    </location>
</feature>
<dbReference type="RefSeq" id="WP_140872635.1">
    <property type="nucleotide sequence ID" value="NZ_RCZK01000016.1"/>
</dbReference>
<dbReference type="GO" id="GO:0016020">
    <property type="term" value="C:membrane"/>
    <property type="evidence" value="ECO:0007669"/>
    <property type="project" value="UniProtKB-SubCell"/>
</dbReference>
<dbReference type="InterPro" id="IPR027469">
    <property type="entry name" value="Cation_efflux_TMD_sf"/>
</dbReference>
<feature type="transmembrane region" description="Helical" evidence="7">
    <location>
        <begin position="123"/>
        <end position="141"/>
    </location>
</feature>
<evidence type="ECO:0000256" key="5">
    <source>
        <dbReference type="ARBA" id="ARBA00022989"/>
    </source>
</evidence>
<feature type="transmembrane region" description="Helical" evidence="7">
    <location>
        <begin position="196"/>
        <end position="214"/>
    </location>
</feature>
<comment type="caution">
    <text evidence="10">The sequence shown here is derived from an EMBL/GenBank/DDBJ whole genome shotgun (WGS) entry which is preliminary data.</text>
</comment>
<evidence type="ECO:0000259" key="9">
    <source>
        <dbReference type="Pfam" id="PF16916"/>
    </source>
</evidence>
<reference evidence="10 11" key="1">
    <citation type="journal article" date="2019" name="Environ. Microbiol.">
        <title>Species interactions and distinct microbial communities in high Arctic permafrost affected cryosols are associated with the CH4 and CO2 gas fluxes.</title>
        <authorList>
            <person name="Altshuler I."/>
            <person name="Hamel J."/>
            <person name="Turney S."/>
            <person name="Magnuson E."/>
            <person name="Levesque R."/>
            <person name="Greer C."/>
            <person name="Whyte L.G."/>
        </authorList>
    </citation>
    <scope>NUCLEOTIDE SEQUENCE [LARGE SCALE GENOMIC DNA]</scope>
    <source>
        <strain evidence="10 11">S5.1</strain>
    </source>
</reference>
<dbReference type="InterPro" id="IPR002524">
    <property type="entry name" value="Cation_efflux"/>
</dbReference>
<keyword evidence="6 7" id="KW-0472">Membrane</keyword>
<evidence type="ECO:0000256" key="4">
    <source>
        <dbReference type="ARBA" id="ARBA00022692"/>
    </source>
</evidence>
<accession>A0A502C4G8</accession>
<evidence type="ECO:0000256" key="3">
    <source>
        <dbReference type="ARBA" id="ARBA00022448"/>
    </source>
</evidence>
<dbReference type="InterPro" id="IPR058533">
    <property type="entry name" value="Cation_efflux_TM"/>
</dbReference>
<dbReference type="Proteomes" id="UP000318413">
    <property type="component" value="Unassembled WGS sequence"/>
</dbReference>
<evidence type="ECO:0000256" key="1">
    <source>
        <dbReference type="ARBA" id="ARBA00004141"/>
    </source>
</evidence>
<sequence length="450" mass="47899">MAIIREWLGFGGQDITAGHHGHDHGGGAGGHGHTHGVIDPSLTTSDRGIWAIKWSFVILAITAALQFAVVLLSGSVALLADMIHNVGDATTAIPLWFAFVLARRKPSKMFTYGLGRVEDLAGILIVLIILFSAIVAGYQAISRLIHPQVVSHLGWLAAAGVIGFLGNEIVAVFRIRVGRQMNSAALIADGYHARTDGLTSLAVVLGAVGVWFGYPLADPIIGLMITIAIMGIVWQSAKAVITRALDGVEPGVTAEIRHAAEHVDGINNIAEARARWIGHSLHADIAITVDDALTLPAAMAIARNLKEELIEHVPALRTANVTFAQTAADSIDLPRPSEVGPAHHHAPDPFRFSSDLASGALIIADTPDGERMRLTLDDGMPGLKAKVVISRASEREEILELYPLDGKGMLFQSSTAPAEPHEFSAILCLEGGEKLVSLPFEMREPQGHAH</sequence>
<evidence type="ECO:0000313" key="10">
    <source>
        <dbReference type="EMBL" id="TPG08435.1"/>
    </source>
</evidence>
<feature type="transmembrane region" description="Helical" evidence="7">
    <location>
        <begin position="153"/>
        <end position="175"/>
    </location>
</feature>
<dbReference type="AlphaFoldDB" id="A0A502C4G8"/>
<keyword evidence="5 7" id="KW-1133">Transmembrane helix</keyword>